<feature type="compositionally biased region" description="Basic and acidic residues" evidence="1">
    <location>
        <begin position="29"/>
        <end position="57"/>
    </location>
</feature>
<reference evidence="2 3" key="1">
    <citation type="journal article" date="2023" name="Arcadia Sci">
        <title>De novo assembly of a long-read Amblyomma americanum tick genome.</title>
        <authorList>
            <person name="Chou S."/>
            <person name="Poskanzer K.E."/>
            <person name="Rollins M."/>
            <person name="Thuy-Boun P.S."/>
        </authorList>
    </citation>
    <scope>NUCLEOTIDE SEQUENCE [LARGE SCALE GENOMIC DNA]</scope>
    <source>
        <strain evidence="2">F_SG_1</strain>
        <tissue evidence="2">Salivary glands</tissue>
    </source>
</reference>
<organism evidence="2 3">
    <name type="scientific">Amblyomma americanum</name>
    <name type="common">Lone star tick</name>
    <dbReference type="NCBI Taxonomy" id="6943"/>
    <lineage>
        <taxon>Eukaryota</taxon>
        <taxon>Metazoa</taxon>
        <taxon>Ecdysozoa</taxon>
        <taxon>Arthropoda</taxon>
        <taxon>Chelicerata</taxon>
        <taxon>Arachnida</taxon>
        <taxon>Acari</taxon>
        <taxon>Parasitiformes</taxon>
        <taxon>Ixodida</taxon>
        <taxon>Ixodoidea</taxon>
        <taxon>Ixodidae</taxon>
        <taxon>Amblyomminae</taxon>
        <taxon>Amblyomma</taxon>
    </lineage>
</organism>
<protein>
    <submittedName>
        <fullName evidence="2">Uncharacterized protein</fullName>
    </submittedName>
</protein>
<evidence type="ECO:0000313" key="3">
    <source>
        <dbReference type="Proteomes" id="UP001321473"/>
    </source>
</evidence>
<name>A0AAQ4FCD7_AMBAM</name>
<dbReference type="AlphaFoldDB" id="A0AAQ4FCD7"/>
<evidence type="ECO:0000313" key="2">
    <source>
        <dbReference type="EMBL" id="KAK8784432.1"/>
    </source>
</evidence>
<keyword evidence="3" id="KW-1185">Reference proteome</keyword>
<dbReference type="EMBL" id="JARKHS020004574">
    <property type="protein sequence ID" value="KAK8784432.1"/>
    <property type="molecule type" value="Genomic_DNA"/>
</dbReference>
<dbReference type="Proteomes" id="UP001321473">
    <property type="component" value="Unassembled WGS sequence"/>
</dbReference>
<feature type="region of interest" description="Disordered" evidence="1">
    <location>
        <begin position="29"/>
        <end position="116"/>
    </location>
</feature>
<comment type="caution">
    <text evidence="2">The sequence shown here is derived from an EMBL/GenBank/DDBJ whole genome shotgun (WGS) entry which is preliminary data.</text>
</comment>
<sequence>MCTTFIFAIVLKPSHNEINSRAKARLRVATDKPLTSKDHVSAKRGSSEAHPMLESDGKASVTRCPKSKTPEMEPSTNNDWETTLTFNPANDEQKHQKASPAEKAMEDELQETTSEE</sequence>
<evidence type="ECO:0000256" key="1">
    <source>
        <dbReference type="SAM" id="MobiDB-lite"/>
    </source>
</evidence>
<accession>A0AAQ4FCD7</accession>
<feature type="compositionally biased region" description="Polar residues" evidence="1">
    <location>
        <begin position="74"/>
        <end position="90"/>
    </location>
</feature>
<gene>
    <name evidence="2" type="ORF">V5799_009210</name>
</gene>
<feature type="compositionally biased region" description="Acidic residues" evidence="1">
    <location>
        <begin position="105"/>
        <end position="116"/>
    </location>
</feature>
<proteinExistence type="predicted"/>